<dbReference type="PANTHER" id="PTHR37422:SF13">
    <property type="entry name" value="LIPOPOLYSACCHARIDE BIOSYNTHESIS PROTEIN PA4999-RELATED"/>
    <property type="match status" value="1"/>
</dbReference>
<dbReference type="EMBL" id="MGDT01000004">
    <property type="protein sequence ID" value="OGL67003.1"/>
    <property type="molecule type" value="Genomic_DNA"/>
</dbReference>
<evidence type="ECO:0000259" key="6">
    <source>
        <dbReference type="Pfam" id="PF04932"/>
    </source>
</evidence>
<feature type="transmembrane region" description="Helical" evidence="5">
    <location>
        <begin position="323"/>
        <end position="342"/>
    </location>
</feature>
<comment type="caution">
    <text evidence="7">The sequence shown here is derived from an EMBL/GenBank/DDBJ whole genome shotgun (WGS) entry which is preliminary data.</text>
</comment>
<evidence type="ECO:0000256" key="5">
    <source>
        <dbReference type="SAM" id="Phobius"/>
    </source>
</evidence>
<dbReference type="AlphaFoldDB" id="A0A1F7TLY7"/>
<feature type="transmembrane region" description="Helical" evidence="5">
    <location>
        <begin position="354"/>
        <end position="372"/>
    </location>
</feature>
<feature type="transmembrane region" description="Helical" evidence="5">
    <location>
        <begin position="199"/>
        <end position="214"/>
    </location>
</feature>
<evidence type="ECO:0000313" key="7">
    <source>
        <dbReference type="EMBL" id="OGL67003.1"/>
    </source>
</evidence>
<dbReference type="GO" id="GO:0016020">
    <property type="term" value="C:membrane"/>
    <property type="evidence" value="ECO:0007669"/>
    <property type="project" value="UniProtKB-SubCell"/>
</dbReference>
<feature type="transmembrane region" description="Helical" evidence="5">
    <location>
        <begin position="75"/>
        <end position="93"/>
    </location>
</feature>
<dbReference type="InterPro" id="IPR051533">
    <property type="entry name" value="WaaL-like"/>
</dbReference>
<evidence type="ECO:0000256" key="3">
    <source>
        <dbReference type="ARBA" id="ARBA00022989"/>
    </source>
</evidence>
<name>A0A1F7TLY7_9BACT</name>
<organism evidence="7 8">
    <name type="scientific">Candidatus Uhrbacteria bacterium RIFCSPHIGHO2_01_FULL_63_20</name>
    <dbReference type="NCBI Taxonomy" id="1802385"/>
    <lineage>
        <taxon>Bacteria</taxon>
        <taxon>Candidatus Uhriibacteriota</taxon>
    </lineage>
</organism>
<proteinExistence type="predicted"/>
<dbReference type="PANTHER" id="PTHR37422">
    <property type="entry name" value="TEICHURONIC ACID BIOSYNTHESIS PROTEIN TUAE"/>
    <property type="match status" value="1"/>
</dbReference>
<dbReference type="Pfam" id="PF04932">
    <property type="entry name" value="Wzy_C"/>
    <property type="match status" value="1"/>
</dbReference>
<keyword evidence="2 5" id="KW-0812">Transmembrane</keyword>
<evidence type="ECO:0000256" key="2">
    <source>
        <dbReference type="ARBA" id="ARBA00022692"/>
    </source>
</evidence>
<feature type="transmembrane region" description="Helical" evidence="5">
    <location>
        <begin position="99"/>
        <end position="118"/>
    </location>
</feature>
<evidence type="ECO:0000256" key="4">
    <source>
        <dbReference type="ARBA" id="ARBA00023136"/>
    </source>
</evidence>
<feature type="transmembrane region" description="Helical" evidence="5">
    <location>
        <begin position="242"/>
        <end position="259"/>
    </location>
</feature>
<dbReference type="Proteomes" id="UP000177885">
    <property type="component" value="Unassembled WGS sequence"/>
</dbReference>
<comment type="subcellular location">
    <subcellularLocation>
        <location evidence="1">Membrane</location>
        <topology evidence="1">Multi-pass membrane protein</topology>
    </subcellularLocation>
</comment>
<dbReference type="InterPro" id="IPR007016">
    <property type="entry name" value="O-antigen_ligase-rel_domated"/>
</dbReference>
<sequence>MYATLLIVVCGLFAFIAWRDLKTAVLLFCAALPVYLIRFHIGPIPSTLLEAFFGILFIIWVIRTHPWHKEILPRGWALPFGLLVLAGIVSFFVSPDRLAALGLFKAYLVEPVFFFLIVRDLFHASEDRTNLLRSLAAGGLFVAAFGIWQFVTGSGIPVPWDLERRVTGPFPYPNALGLYLAPLVVIAALGAWHDVKFRAWWIAFLLLSGVALIFSKTEAAWASVPAVVFLLFVREKRFRKQAIAVAACLILLVALIPAVRGPVTEKLLLRDLSGQVRIAQWKDTAAFLKDHPIFGAGLSGYPIAIEPYHTHPEFEIFQDPHDIVLNIWVELGLIGLLAACLIGRNVWRSEKPDWPALAASFALLQMVIHGLVDVPFLKNDLAMMAFALLALVASTKKNTRPGDPSA</sequence>
<feature type="transmembrane region" description="Helical" evidence="5">
    <location>
        <begin position="43"/>
        <end position="63"/>
    </location>
</feature>
<feature type="transmembrane region" description="Helical" evidence="5">
    <location>
        <begin position="220"/>
        <end position="235"/>
    </location>
</feature>
<dbReference type="STRING" id="1802385.A2856_00750"/>
<keyword evidence="3 5" id="KW-1133">Transmembrane helix</keyword>
<feature type="domain" description="O-antigen ligase-related" evidence="6">
    <location>
        <begin position="204"/>
        <end position="338"/>
    </location>
</feature>
<evidence type="ECO:0000256" key="1">
    <source>
        <dbReference type="ARBA" id="ARBA00004141"/>
    </source>
</evidence>
<evidence type="ECO:0000313" key="8">
    <source>
        <dbReference type="Proteomes" id="UP000177885"/>
    </source>
</evidence>
<feature type="transmembrane region" description="Helical" evidence="5">
    <location>
        <begin position="130"/>
        <end position="151"/>
    </location>
</feature>
<keyword evidence="4 5" id="KW-0472">Membrane</keyword>
<gene>
    <name evidence="7" type="ORF">A2856_00750</name>
</gene>
<feature type="transmembrane region" description="Helical" evidence="5">
    <location>
        <begin position="171"/>
        <end position="192"/>
    </location>
</feature>
<accession>A0A1F7TLY7</accession>
<reference evidence="7 8" key="1">
    <citation type="journal article" date="2016" name="Nat. Commun.">
        <title>Thousands of microbial genomes shed light on interconnected biogeochemical processes in an aquifer system.</title>
        <authorList>
            <person name="Anantharaman K."/>
            <person name="Brown C.T."/>
            <person name="Hug L.A."/>
            <person name="Sharon I."/>
            <person name="Castelle C.J."/>
            <person name="Probst A.J."/>
            <person name="Thomas B.C."/>
            <person name="Singh A."/>
            <person name="Wilkins M.J."/>
            <person name="Karaoz U."/>
            <person name="Brodie E.L."/>
            <person name="Williams K.H."/>
            <person name="Hubbard S.S."/>
            <person name="Banfield J.F."/>
        </authorList>
    </citation>
    <scope>NUCLEOTIDE SEQUENCE [LARGE SCALE GENOMIC DNA]</scope>
</reference>
<protein>
    <recommendedName>
        <fullName evidence="6">O-antigen ligase-related domain-containing protein</fullName>
    </recommendedName>
</protein>